<dbReference type="Proteomes" id="UP000324222">
    <property type="component" value="Unassembled WGS sequence"/>
</dbReference>
<reference evidence="2 3" key="1">
    <citation type="submission" date="2019-05" db="EMBL/GenBank/DDBJ databases">
        <title>Another draft genome of Portunus trituberculatus and its Hox gene families provides insights of decapod evolution.</title>
        <authorList>
            <person name="Jeong J.-H."/>
            <person name="Song I."/>
            <person name="Kim S."/>
            <person name="Choi T."/>
            <person name="Kim D."/>
            <person name="Ryu S."/>
            <person name="Kim W."/>
        </authorList>
    </citation>
    <scope>NUCLEOTIDE SEQUENCE [LARGE SCALE GENOMIC DNA]</scope>
    <source>
        <tissue evidence="2">Muscle</tissue>
    </source>
</reference>
<proteinExistence type="predicted"/>
<evidence type="ECO:0000313" key="3">
    <source>
        <dbReference type="Proteomes" id="UP000324222"/>
    </source>
</evidence>
<dbReference type="EMBL" id="VSRR010064731">
    <property type="protein sequence ID" value="MPC84192.1"/>
    <property type="molecule type" value="Genomic_DNA"/>
</dbReference>
<evidence type="ECO:0000313" key="2">
    <source>
        <dbReference type="EMBL" id="MPC84192.1"/>
    </source>
</evidence>
<keyword evidence="3" id="KW-1185">Reference proteome</keyword>
<accession>A0A5B7IK44</accession>
<dbReference type="AlphaFoldDB" id="A0A5B7IK44"/>
<name>A0A5B7IK44_PORTR</name>
<feature type="compositionally biased region" description="Gly residues" evidence="1">
    <location>
        <begin position="25"/>
        <end position="35"/>
    </location>
</feature>
<sequence length="35" mass="3703">MTGKLKQVSEGMTRRGGAGRDRGRGGAGSWRGRGR</sequence>
<evidence type="ECO:0000256" key="1">
    <source>
        <dbReference type="SAM" id="MobiDB-lite"/>
    </source>
</evidence>
<comment type="caution">
    <text evidence="2">The sequence shown here is derived from an EMBL/GenBank/DDBJ whole genome shotgun (WGS) entry which is preliminary data.</text>
</comment>
<feature type="region of interest" description="Disordered" evidence="1">
    <location>
        <begin position="1"/>
        <end position="35"/>
    </location>
</feature>
<gene>
    <name evidence="2" type="ORF">E2C01_078920</name>
</gene>
<organism evidence="2 3">
    <name type="scientific">Portunus trituberculatus</name>
    <name type="common">Swimming crab</name>
    <name type="synonym">Neptunus trituberculatus</name>
    <dbReference type="NCBI Taxonomy" id="210409"/>
    <lineage>
        <taxon>Eukaryota</taxon>
        <taxon>Metazoa</taxon>
        <taxon>Ecdysozoa</taxon>
        <taxon>Arthropoda</taxon>
        <taxon>Crustacea</taxon>
        <taxon>Multicrustacea</taxon>
        <taxon>Malacostraca</taxon>
        <taxon>Eumalacostraca</taxon>
        <taxon>Eucarida</taxon>
        <taxon>Decapoda</taxon>
        <taxon>Pleocyemata</taxon>
        <taxon>Brachyura</taxon>
        <taxon>Eubrachyura</taxon>
        <taxon>Portunoidea</taxon>
        <taxon>Portunidae</taxon>
        <taxon>Portuninae</taxon>
        <taxon>Portunus</taxon>
    </lineage>
</organism>
<protein>
    <submittedName>
        <fullName evidence="2">Uncharacterized protein</fullName>
    </submittedName>
</protein>